<dbReference type="PANTHER" id="PTHR30086">
    <property type="entry name" value="ARGININE EXPORTER PROTEIN ARGO"/>
    <property type="match status" value="1"/>
</dbReference>
<dbReference type="PANTHER" id="PTHR30086:SF20">
    <property type="entry name" value="ARGININE EXPORTER PROTEIN ARGO-RELATED"/>
    <property type="match status" value="1"/>
</dbReference>
<dbReference type="Proteomes" id="UP000230859">
    <property type="component" value="Unassembled WGS sequence"/>
</dbReference>
<comment type="subcellular location">
    <subcellularLocation>
        <location evidence="1">Cell membrane</location>
        <topology evidence="1">Multi-pass membrane protein</topology>
    </subcellularLocation>
</comment>
<feature type="transmembrane region" description="Helical" evidence="6">
    <location>
        <begin position="106"/>
        <end position="131"/>
    </location>
</feature>
<sequence length="200" mass="22585">MLISFLLGFVVALLSWQVNLIATHQGLRYRRSAAFAAGIGATFGDLIYLAIALTGSIRLEQFPQAWWLIKWISALVIIFMAARMFFYPIELADSQMTAEKAHVHSFAFGFILVVGNPLILLIWFVIVNSFLEEVLNLHRPMMQVFILAGFFLGSLSWFALLAGFLLEKINRLETKYLQQFSRAGGILLLFAGIMTLLKHI</sequence>
<gene>
    <name evidence="7" type="ORF">COV74_02805</name>
</gene>
<keyword evidence="3 6" id="KW-0812">Transmembrane</keyword>
<evidence type="ECO:0000256" key="4">
    <source>
        <dbReference type="ARBA" id="ARBA00022989"/>
    </source>
</evidence>
<organism evidence="7 8">
    <name type="scientific">Candidatus Abzuiibacterium crystallinum</name>
    <dbReference type="NCBI Taxonomy" id="1974748"/>
    <lineage>
        <taxon>Bacteria</taxon>
        <taxon>Pseudomonadati</taxon>
        <taxon>Candidatus Omnitrophota</taxon>
        <taxon>Candidatus Abzuiibacterium</taxon>
    </lineage>
</organism>
<evidence type="ECO:0000256" key="2">
    <source>
        <dbReference type="ARBA" id="ARBA00022475"/>
    </source>
</evidence>
<accession>A0A2H0LRC9</accession>
<feature type="transmembrane region" description="Helical" evidence="6">
    <location>
        <begin position="33"/>
        <end position="53"/>
    </location>
</feature>
<evidence type="ECO:0000256" key="5">
    <source>
        <dbReference type="ARBA" id="ARBA00023136"/>
    </source>
</evidence>
<name>A0A2H0LRC9_9BACT</name>
<evidence type="ECO:0000256" key="3">
    <source>
        <dbReference type="ARBA" id="ARBA00022692"/>
    </source>
</evidence>
<keyword evidence="2" id="KW-1003">Cell membrane</keyword>
<keyword evidence="5 6" id="KW-0472">Membrane</keyword>
<evidence type="ECO:0000256" key="6">
    <source>
        <dbReference type="SAM" id="Phobius"/>
    </source>
</evidence>
<evidence type="ECO:0008006" key="9">
    <source>
        <dbReference type="Google" id="ProtNLM"/>
    </source>
</evidence>
<evidence type="ECO:0000313" key="8">
    <source>
        <dbReference type="Proteomes" id="UP000230859"/>
    </source>
</evidence>
<keyword evidence="4 6" id="KW-1133">Transmembrane helix</keyword>
<feature type="transmembrane region" description="Helical" evidence="6">
    <location>
        <begin position="143"/>
        <end position="164"/>
    </location>
</feature>
<protein>
    <recommendedName>
        <fullName evidence="9">Lysine transporter LysE</fullName>
    </recommendedName>
</protein>
<evidence type="ECO:0000313" key="7">
    <source>
        <dbReference type="EMBL" id="PIQ86972.1"/>
    </source>
</evidence>
<dbReference type="AlphaFoldDB" id="A0A2H0LRC9"/>
<comment type="caution">
    <text evidence="7">The sequence shown here is derived from an EMBL/GenBank/DDBJ whole genome shotgun (WGS) entry which is preliminary data.</text>
</comment>
<proteinExistence type="predicted"/>
<feature type="transmembrane region" description="Helical" evidence="6">
    <location>
        <begin position="176"/>
        <end position="197"/>
    </location>
</feature>
<evidence type="ECO:0000256" key="1">
    <source>
        <dbReference type="ARBA" id="ARBA00004651"/>
    </source>
</evidence>
<feature type="transmembrane region" description="Helical" evidence="6">
    <location>
        <begin position="65"/>
        <end position="86"/>
    </location>
</feature>
<dbReference type="GO" id="GO:0005886">
    <property type="term" value="C:plasma membrane"/>
    <property type="evidence" value="ECO:0007669"/>
    <property type="project" value="UniProtKB-SubCell"/>
</dbReference>
<reference evidence="7 8" key="1">
    <citation type="submission" date="2017-09" db="EMBL/GenBank/DDBJ databases">
        <title>Depth-based differentiation of microbial function through sediment-hosted aquifers and enrichment of novel symbionts in the deep terrestrial subsurface.</title>
        <authorList>
            <person name="Probst A.J."/>
            <person name="Ladd B."/>
            <person name="Jarett J.K."/>
            <person name="Geller-Mcgrath D.E."/>
            <person name="Sieber C.M."/>
            <person name="Emerson J.B."/>
            <person name="Anantharaman K."/>
            <person name="Thomas B.C."/>
            <person name="Malmstrom R."/>
            <person name="Stieglmeier M."/>
            <person name="Klingl A."/>
            <person name="Woyke T."/>
            <person name="Ryan C.M."/>
            <person name="Banfield J.F."/>
        </authorList>
    </citation>
    <scope>NUCLEOTIDE SEQUENCE [LARGE SCALE GENOMIC DNA]</scope>
    <source>
        <strain evidence="7">CG11_big_fil_rev_8_21_14_0_20_45_26</strain>
    </source>
</reference>
<dbReference type="EMBL" id="PCVY01000023">
    <property type="protein sequence ID" value="PIQ86972.1"/>
    <property type="molecule type" value="Genomic_DNA"/>
</dbReference>
<dbReference type="InterPro" id="IPR001123">
    <property type="entry name" value="LeuE-type"/>
</dbReference>
<dbReference type="GO" id="GO:0015171">
    <property type="term" value="F:amino acid transmembrane transporter activity"/>
    <property type="evidence" value="ECO:0007669"/>
    <property type="project" value="TreeGrafter"/>
</dbReference>
<dbReference type="Pfam" id="PF01810">
    <property type="entry name" value="LysE"/>
    <property type="match status" value="1"/>
</dbReference>